<dbReference type="Gene3D" id="1.50.10.20">
    <property type="match status" value="1"/>
</dbReference>
<accession>A0A831LTQ0</accession>
<feature type="non-terminal residue" evidence="3">
    <location>
        <position position="223"/>
    </location>
</feature>
<name>A0A831LTQ0_9BACT</name>
<comment type="caution">
    <text evidence="3">The sequence shown here is derived from an EMBL/GenBank/DDBJ whole genome shotgun (WGS) entry which is preliminary data.</text>
</comment>
<keyword evidence="1" id="KW-0472">Membrane</keyword>
<evidence type="ECO:0000256" key="1">
    <source>
        <dbReference type="SAM" id="Phobius"/>
    </source>
</evidence>
<dbReference type="InterPro" id="IPR032697">
    <property type="entry name" value="SQ_cyclase_N"/>
</dbReference>
<dbReference type="Pfam" id="PF13249">
    <property type="entry name" value="SQHop_cyclase_N"/>
    <property type="match status" value="1"/>
</dbReference>
<organism evidence="3">
    <name type="scientific">Mariniphaga anaerophila</name>
    <dbReference type="NCBI Taxonomy" id="1484053"/>
    <lineage>
        <taxon>Bacteria</taxon>
        <taxon>Pseudomonadati</taxon>
        <taxon>Bacteroidota</taxon>
        <taxon>Bacteroidia</taxon>
        <taxon>Marinilabiliales</taxon>
        <taxon>Prolixibacteraceae</taxon>
        <taxon>Mariniphaga</taxon>
    </lineage>
</organism>
<evidence type="ECO:0000259" key="2">
    <source>
        <dbReference type="Pfam" id="PF13249"/>
    </source>
</evidence>
<gene>
    <name evidence="3" type="ORF">ENN90_02105</name>
</gene>
<feature type="domain" description="Squalene cyclase N-terminal" evidence="2">
    <location>
        <begin position="18"/>
        <end position="99"/>
    </location>
</feature>
<feature type="transmembrane region" description="Helical" evidence="1">
    <location>
        <begin position="181"/>
        <end position="202"/>
    </location>
</feature>
<sequence length="223" mass="24599">MIQKNDLQKRLNELGRGLVSGLRPEGYWEGRLSSSALGVAVAVAALHFDNPQANRFEIGRGLNWLKANINSDGSFGDTPESPGNVSTSLLVYAALNLYAKSDKTVRNTQQQIEGYLHTCGIDVKSAQVAEFILAHYQKDYTFSVPILAMCGLCGVPGEGAFSHIPQLPFELSLMPRPFYRLLNLSVVSYAIPALVAVGIVIFRKKKSNFLWRTVRRFSIPKAL</sequence>
<dbReference type="UniPathway" id="UPA00337"/>
<reference evidence="3" key="1">
    <citation type="journal article" date="2020" name="mSystems">
        <title>Genome- and Community-Level Interaction Insights into Carbon Utilization and Element Cycling Functions of Hydrothermarchaeota in Hydrothermal Sediment.</title>
        <authorList>
            <person name="Zhou Z."/>
            <person name="Liu Y."/>
            <person name="Xu W."/>
            <person name="Pan J."/>
            <person name="Luo Z.H."/>
            <person name="Li M."/>
        </authorList>
    </citation>
    <scope>NUCLEOTIDE SEQUENCE [LARGE SCALE GENOMIC DNA]</scope>
    <source>
        <strain evidence="3">SpSt-1217</strain>
    </source>
</reference>
<dbReference type="EMBL" id="DSDK01000120">
    <property type="protein sequence ID" value="HDR50401.1"/>
    <property type="molecule type" value="Genomic_DNA"/>
</dbReference>
<feature type="transmembrane region" description="Helical" evidence="1">
    <location>
        <begin position="140"/>
        <end position="161"/>
    </location>
</feature>
<keyword evidence="1" id="KW-0812">Transmembrane</keyword>
<dbReference type="Proteomes" id="UP000886047">
    <property type="component" value="Unassembled WGS sequence"/>
</dbReference>
<dbReference type="InterPro" id="IPR008930">
    <property type="entry name" value="Terpenoid_cyclase/PrenylTrfase"/>
</dbReference>
<evidence type="ECO:0000313" key="3">
    <source>
        <dbReference type="EMBL" id="HDR50401.1"/>
    </source>
</evidence>
<dbReference type="SUPFAM" id="SSF48239">
    <property type="entry name" value="Terpenoid cyclases/Protein prenyltransferases"/>
    <property type="match status" value="1"/>
</dbReference>
<protein>
    <submittedName>
        <fullName evidence="3">Squalene--hopene cyclase</fullName>
    </submittedName>
</protein>
<keyword evidence="1" id="KW-1133">Transmembrane helix</keyword>
<proteinExistence type="predicted"/>
<dbReference type="AlphaFoldDB" id="A0A831LTQ0"/>